<dbReference type="GO" id="GO:0005840">
    <property type="term" value="C:ribosome"/>
    <property type="evidence" value="ECO:0007669"/>
    <property type="project" value="UniProtKB-KW"/>
</dbReference>
<evidence type="ECO:0000313" key="10">
    <source>
        <dbReference type="Proteomes" id="UP000618094"/>
    </source>
</evidence>
<reference evidence="6 9" key="4">
    <citation type="submission" date="2019-10" db="EMBL/GenBank/DDBJ databases">
        <title>Draft genome sequences of Lactobacillus strains.</title>
        <authorList>
            <person name="Cho G.-S."/>
            <person name="Fagbemigun O."/>
            <person name="Brinks E."/>
            <person name="Franz C.M.A.P."/>
        </authorList>
    </citation>
    <scope>NUCLEOTIDE SEQUENCE [LARGE SCALE GENOMIC DNA]</scope>
    <source>
        <strain evidence="6 9">313</strain>
    </source>
</reference>
<name>A0A0D5MI72_LACHE</name>
<gene>
    <name evidence="3" type="ORF">BC335_0876</name>
    <name evidence="6" type="ORF">GDZ32_04880</name>
    <name evidence="2" type="ORF">Lh8105_04625</name>
    <name evidence="4" type="ORF">LHEH8_05380</name>
    <name evidence="5" type="ORF">LHEJCM1062_09050</name>
</gene>
<sequence>MQNSQKAINLLGLAQRAGKLITGTETVITELNKGKIQAVIMASDIQSNTAEKVDRAARKVNVPIINLFTADELSHAISKKRKVLGLTDVGFTKALIKKINEGV</sequence>
<dbReference type="Proteomes" id="UP000630086">
    <property type="component" value="Unassembled WGS sequence"/>
</dbReference>
<reference evidence="2" key="3">
    <citation type="journal article" date="2018" name="Front. Microbiol.">
        <title>Comparative Genomics of Completely Sequenced Lactobacillus helveticus Genomes Provides Insights into Strain-Specific Genes and Resolves Metagenomics Data Down to the Strain Level.</title>
        <authorList>
            <person name="Schmid M."/>
            <person name="Muri J."/>
            <person name="Melidis D."/>
            <person name="Varadarajan A.R."/>
            <person name="Somerville V."/>
            <person name="Wicki A."/>
            <person name="Moser A."/>
            <person name="Bourqui M."/>
            <person name="Wenzel C."/>
            <person name="Eugster-Meier E."/>
            <person name="Frey J.E."/>
            <person name="Irmler S."/>
            <person name="Ahrens C.H."/>
        </authorList>
    </citation>
    <scope>NUCLEOTIDE SEQUENCE</scope>
    <source>
        <strain evidence="2">FAM8105</strain>
    </source>
</reference>
<dbReference type="EMBL" id="CP015496">
    <property type="protein sequence ID" value="AUI74144.1"/>
    <property type="molecule type" value="Genomic_DNA"/>
</dbReference>
<keyword evidence="4" id="KW-0689">Ribosomal protein</keyword>
<proteinExistence type="predicted"/>
<dbReference type="EMBL" id="WHOE01000028">
    <property type="protein sequence ID" value="MPW14333.1"/>
    <property type="molecule type" value="Genomic_DNA"/>
</dbReference>
<reference evidence="4" key="5">
    <citation type="submission" date="2020-07" db="EMBL/GenBank/DDBJ databases">
        <title>Draft genome sequence of Lactobacillus helveticus strain H-8.</title>
        <authorList>
            <person name="Endo A."/>
            <person name="Maeno S."/>
            <person name="Kido Y."/>
        </authorList>
    </citation>
    <scope>NUCLEOTIDE SEQUENCE</scope>
    <source>
        <strain evidence="4">H-8</strain>
    </source>
</reference>
<evidence type="ECO:0000313" key="8">
    <source>
        <dbReference type="Proteomes" id="UP000267794"/>
    </source>
</evidence>
<accession>A0A0D5MI72</accession>
<dbReference type="RefSeq" id="WP_003627514.1">
    <property type="nucleotide sequence ID" value="NZ_AP023028.1"/>
</dbReference>
<evidence type="ECO:0000313" key="2">
    <source>
        <dbReference type="EMBL" id="AUI74144.1"/>
    </source>
</evidence>
<dbReference type="AlphaFoldDB" id="A0A0D5MI72"/>
<dbReference type="KEGG" id="lhd:HUO_05395"/>
<dbReference type="OMA" id="KVQMAFF"/>
<evidence type="ECO:0000313" key="9">
    <source>
        <dbReference type="Proteomes" id="UP000430466"/>
    </source>
</evidence>
<feature type="domain" description="Ribosomal protein eL8/eL30/eS12/Gadd45" evidence="1">
    <location>
        <begin position="9"/>
        <end position="87"/>
    </location>
</feature>
<dbReference type="InterPro" id="IPR004038">
    <property type="entry name" value="Ribosomal_eL8/eL30/eS12/Gad45"/>
</dbReference>
<dbReference type="EMBL" id="CP017982">
    <property type="protein sequence ID" value="AYE61370.1"/>
    <property type="molecule type" value="Genomic_DNA"/>
</dbReference>
<dbReference type="InterPro" id="IPR029064">
    <property type="entry name" value="Ribosomal_eL30-like_sf"/>
</dbReference>
<dbReference type="SUPFAM" id="SSF55315">
    <property type="entry name" value="L30e-like"/>
    <property type="match status" value="1"/>
</dbReference>
<dbReference type="EMBL" id="BLYV01000192">
    <property type="protein sequence ID" value="GFP13033.1"/>
    <property type="molecule type" value="Genomic_DNA"/>
</dbReference>
<evidence type="ECO:0000313" key="7">
    <source>
        <dbReference type="Proteomes" id="UP000234562"/>
    </source>
</evidence>
<reference evidence="5" key="6">
    <citation type="submission" date="2020-07" db="EMBL/GenBank/DDBJ databases">
        <title>Draft genome sequence of Lactobacillus helveticus strain JCM 1062.</title>
        <authorList>
            <person name="Endo A."/>
            <person name="Maeno S."/>
            <person name="Kido Y."/>
        </authorList>
    </citation>
    <scope>NUCLEOTIDE SEQUENCE</scope>
    <source>
        <strain evidence="5">JCM 1062</strain>
    </source>
</reference>
<dbReference type="Gene3D" id="3.30.1330.30">
    <property type="match status" value="1"/>
</dbReference>
<evidence type="ECO:0000259" key="1">
    <source>
        <dbReference type="Pfam" id="PF01248"/>
    </source>
</evidence>
<evidence type="ECO:0000313" key="3">
    <source>
        <dbReference type="EMBL" id="AYE61370.1"/>
    </source>
</evidence>
<reference evidence="7" key="1">
    <citation type="submission" date="2016-05" db="EMBL/GenBank/DDBJ databases">
        <title>Genome sequence of Lactobacillus helveticus FAM8105.</title>
        <authorList>
            <person name="Ahrens C."/>
            <person name="Schmid M."/>
        </authorList>
    </citation>
    <scope>NUCLEOTIDE SEQUENCE [LARGE SCALE GENOMIC DNA]</scope>
    <source>
        <strain evidence="7">FAM8105</strain>
    </source>
</reference>
<dbReference type="EMBL" id="BLYO01000112">
    <property type="protein sequence ID" value="GFO98782.1"/>
    <property type="molecule type" value="Genomic_DNA"/>
</dbReference>
<reference evidence="3 8" key="2">
    <citation type="submission" date="2016-10" db="EMBL/GenBank/DDBJ databases">
        <title>Complete genomic sequencing of Lactobacillus helveticus LH99 and comparative genome analysis.</title>
        <authorList>
            <person name="Li N."/>
            <person name="You C."/>
            <person name="Liu Z."/>
        </authorList>
    </citation>
    <scope>NUCLEOTIDE SEQUENCE [LARGE SCALE GENOMIC DNA]</scope>
    <source>
        <strain evidence="3 8">LH99</strain>
    </source>
</reference>
<evidence type="ECO:0000313" key="5">
    <source>
        <dbReference type="EMBL" id="GFP13033.1"/>
    </source>
</evidence>
<dbReference type="Proteomes" id="UP000430466">
    <property type="component" value="Unassembled WGS sequence"/>
</dbReference>
<protein>
    <submittedName>
        <fullName evidence="2 4">50S ribosomal protein L7</fullName>
    </submittedName>
    <submittedName>
        <fullName evidence="3">L7A family ribosomal protein</fullName>
    </submittedName>
</protein>
<dbReference type="Pfam" id="PF01248">
    <property type="entry name" value="Ribosomal_L7Ae"/>
    <property type="match status" value="1"/>
</dbReference>
<evidence type="ECO:0000313" key="6">
    <source>
        <dbReference type="EMBL" id="MPW14333.1"/>
    </source>
</evidence>
<evidence type="ECO:0000313" key="4">
    <source>
        <dbReference type="EMBL" id="GFO98782.1"/>
    </source>
</evidence>
<keyword evidence="4" id="KW-0687">Ribonucleoprotein</keyword>
<dbReference type="eggNOG" id="COG1358">
    <property type="taxonomic scope" value="Bacteria"/>
</dbReference>
<dbReference type="Proteomes" id="UP000618094">
    <property type="component" value="Unassembled WGS sequence"/>
</dbReference>
<organism evidence="4 10">
    <name type="scientific">Lactobacillus helveticus</name>
    <name type="common">Lactobacillus suntoryeus</name>
    <dbReference type="NCBI Taxonomy" id="1587"/>
    <lineage>
        <taxon>Bacteria</taxon>
        <taxon>Bacillati</taxon>
        <taxon>Bacillota</taxon>
        <taxon>Bacilli</taxon>
        <taxon>Lactobacillales</taxon>
        <taxon>Lactobacillaceae</taxon>
        <taxon>Lactobacillus</taxon>
    </lineage>
</organism>
<dbReference type="Proteomes" id="UP000234562">
    <property type="component" value="Chromosome"/>
</dbReference>
<dbReference type="Proteomes" id="UP000267794">
    <property type="component" value="Chromosome"/>
</dbReference>